<keyword evidence="2" id="KW-1185">Reference proteome</keyword>
<organism evidence="1 2">
    <name type="scientific">Neophaeococcomyces mojaviensis</name>
    <dbReference type="NCBI Taxonomy" id="3383035"/>
    <lineage>
        <taxon>Eukaryota</taxon>
        <taxon>Fungi</taxon>
        <taxon>Dikarya</taxon>
        <taxon>Ascomycota</taxon>
        <taxon>Pezizomycotina</taxon>
        <taxon>Eurotiomycetes</taxon>
        <taxon>Chaetothyriomycetidae</taxon>
        <taxon>Chaetothyriales</taxon>
        <taxon>Chaetothyriales incertae sedis</taxon>
        <taxon>Neophaeococcomyces</taxon>
    </lineage>
</organism>
<sequence length="812" mass="90627">MAGSEETQPSTANSQDPLKQNEMDMDDESEGGTPDGNTSQNKATNAEQVPSQSSNTPTAGPSAAVEHPEGSVSPEKLPQPSSKPGDIPAVEGSESTGSGTNSTPHDKSAAGSPPDTTPPTPPTPPTPQPPPPPQQSPNELTQGQERETNQLSEAEMIQKQREQDSARKKEKMDRERAGQELVFNHSTFLEWPEYEGTFDIWQPVQLNQQERGHTIKSKPAAQSYFVLLEELCRIITDWNEKKTENQCAQFQIANSLVRALEKERDFEAAWQFSGLEDIGLVSIISRSAYDQSKVPELLTEGQRESVSTMLTKLEGIQNLKAILANEITLRFLADIVDSQEDDGDSASNDDLEDLPEAEFDIKKVKLDLAMAYDHIKTKHEKMTPDILALFDHCKTYGRNPDQEHIDKRSALIKALDAKMNEIEKENKEHGLDPRLGVVNASVLASWYTMAVQDGDSLYGDYVLWIERQFPISFLRKKADCRPSYRGKYPGNGNLQWYYKAQHGYDPFANHMLTSEEQEQEKNKFQNAKFFRSIYPAESNFARQPIRPSKAMPNEDSHDGQPKIPTVRKPLNLTSHGSSTEQFEPGWTIFGKQIIAVDKRQLRDGAEEDSRLYMVRTADKVYHMYNESDVGGRRIFTLCKNLPNVMNIIRKKEDLPVSKNDFQANGWGIKYVATKPYLNSPSPNQPSTTLVATYRDNEHKELIEIAMSRECLIHLVRKKNAQTFISRALAGSSGVPHSTMWPHMPPGIQRLLRGPGTSVDARRGKATGGKATGGAVTIAGLEQQVGNLTRMMEQLMQGRSAHENTQGGAERRA</sequence>
<gene>
    <name evidence="1" type="ORF">H2198_006261</name>
</gene>
<comment type="caution">
    <text evidence="1">The sequence shown here is derived from an EMBL/GenBank/DDBJ whole genome shotgun (WGS) entry which is preliminary data.</text>
</comment>
<accession>A0ACC3A3F9</accession>
<evidence type="ECO:0000313" key="1">
    <source>
        <dbReference type="EMBL" id="KAJ9654743.1"/>
    </source>
</evidence>
<reference evidence="1" key="1">
    <citation type="submission" date="2022-10" db="EMBL/GenBank/DDBJ databases">
        <title>Culturing micro-colonial fungi from biological soil crusts in the Mojave desert and describing Neophaeococcomyces mojavensis, and introducing the new genera and species Taxawa tesnikishii.</title>
        <authorList>
            <person name="Kurbessoian T."/>
            <person name="Stajich J.E."/>
        </authorList>
    </citation>
    <scope>NUCLEOTIDE SEQUENCE</scope>
    <source>
        <strain evidence="1">JES_112</strain>
    </source>
</reference>
<protein>
    <submittedName>
        <fullName evidence="1">Uncharacterized protein</fullName>
    </submittedName>
</protein>
<dbReference type="Proteomes" id="UP001172386">
    <property type="component" value="Unassembled WGS sequence"/>
</dbReference>
<evidence type="ECO:0000313" key="2">
    <source>
        <dbReference type="Proteomes" id="UP001172386"/>
    </source>
</evidence>
<name>A0ACC3A3F9_9EURO</name>
<proteinExistence type="predicted"/>
<dbReference type="EMBL" id="JAPDRQ010000113">
    <property type="protein sequence ID" value="KAJ9654743.1"/>
    <property type="molecule type" value="Genomic_DNA"/>
</dbReference>